<dbReference type="PANTHER" id="PTHR13989">
    <property type="entry name" value="REPLICATION PROTEIN A-RELATED"/>
    <property type="match status" value="1"/>
</dbReference>
<dbReference type="AlphaFoldDB" id="A0A2G5BCC9"/>
<evidence type="ECO:0000256" key="6">
    <source>
        <dbReference type="ARBA" id="ARBA00023125"/>
    </source>
</evidence>
<feature type="domain" description="OB" evidence="9">
    <location>
        <begin position="57"/>
        <end position="131"/>
    </location>
</feature>
<sequence length="156" mass="17630">MNLNNQPCKRPLSDWGLDPMFWTCAKLFIGDLHAALPSESASAFFIGNQHIIRSAEVVGVLVSVDTRSSKMTTYHVDDGTGVILCVCFASQDEEYSQMPYQNYELGTMVCVEGRLTTYREERQVVVRAIKPVDPDYELVGWLERLSLRKFLATSPF</sequence>
<evidence type="ECO:0000256" key="1">
    <source>
        <dbReference type="ARBA" id="ARBA00004123"/>
    </source>
</evidence>
<evidence type="ECO:0000256" key="3">
    <source>
        <dbReference type="ARBA" id="ARBA00017411"/>
    </source>
</evidence>
<dbReference type="EMBL" id="KZ303498">
    <property type="protein sequence ID" value="PIA16663.1"/>
    <property type="molecule type" value="Genomic_DNA"/>
</dbReference>
<evidence type="ECO:0000256" key="5">
    <source>
        <dbReference type="ARBA" id="ARBA00022895"/>
    </source>
</evidence>
<dbReference type="OrthoDB" id="77828at2759"/>
<evidence type="ECO:0000256" key="2">
    <source>
        <dbReference type="ARBA" id="ARBA00004574"/>
    </source>
</evidence>
<reference evidence="10 11" key="1">
    <citation type="journal article" date="2015" name="Genome Biol. Evol.">
        <title>Phylogenomic analyses indicate that early fungi evolved digesting cell walls of algal ancestors of land plants.</title>
        <authorList>
            <person name="Chang Y."/>
            <person name="Wang S."/>
            <person name="Sekimoto S."/>
            <person name="Aerts A.L."/>
            <person name="Choi C."/>
            <person name="Clum A."/>
            <person name="LaButti K.M."/>
            <person name="Lindquist E.A."/>
            <person name="Yee Ngan C."/>
            <person name="Ohm R.A."/>
            <person name="Salamov A.A."/>
            <person name="Grigoriev I.V."/>
            <person name="Spatafora J.W."/>
            <person name="Berbee M.L."/>
        </authorList>
    </citation>
    <scope>NUCLEOTIDE SEQUENCE [LARGE SCALE GENOMIC DNA]</scope>
    <source>
        <strain evidence="10 11">NRRL 1564</strain>
    </source>
</reference>
<dbReference type="PANTHER" id="PTHR13989:SF33">
    <property type="entry name" value="CST COMPLEX SUBUNIT STN1"/>
    <property type="match status" value="1"/>
</dbReference>
<dbReference type="STRING" id="763665.A0A2G5BCC9"/>
<keyword evidence="5" id="KW-0779">Telomere</keyword>
<dbReference type="InterPro" id="IPR012340">
    <property type="entry name" value="NA-bd_OB-fold"/>
</dbReference>
<dbReference type="InterPro" id="IPR004365">
    <property type="entry name" value="NA-bd_OB_tRNA"/>
</dbReference>
<keyword evidence="4" id="KW-0158">Chromosome</keyword>
<gene>
    <name evidence="10" type="ORF">COEREDRAFT_8142</name>
</gene>
<dbReference type="GO" id="GO:0005634">
    <property type="term" value="C:nucleus"/>
    <property type="evidence" value="ECO:0007669"/>
    <property type="project" value="UniProtKB-SubCell"/>
</dbReference>
<accession>A0A2G5BCC9</accession>
<dbReference type="GO" id="GO:0000781">
    <property type="term" value="C:chromosome, telomeric region"/>
    <property type="evidence" value="ECO:0007669"/>
    <property type="project" value="UniProtKB-SubCell"/>
</dbReference>
<evidence type="ECO:0000259" key="9">
    <source>
        <dbReference type="Pfam" id="PF01336"/>
    </source>
</evidence>
<dbReference type="GO" id="GO:0003677">
    <property type="term" value="F:DNA binding"/>
    <property type="evidence" value="ECO:0007669"/>
    <property type="project" value="UniProtKB-KW"/>
</dbReference>
<dbReference type="SUPFAM" id="SSF50249">
    <property type="entry name" value="Nucleic acid-binding proteins"/>
    <property type="match status" value="1"/>
</dbReference>
<evidence type="ECO:0000256" key="7">
    <source>
        <dbReference type="ARBA" id="ARBA00023242"/>
    </source>
</evidence>
<keyword evidence="11" id="KW-1185">Reference proteome</keyword>
<evidence type="ECO:0000256" key="4">
    <source>
        <dbReference type="ARBA" id="ARBA00022454"/>
    </source>
</evidence>
<dbReference type="Pfam" id="PF01336">
    <property type="entry name" value="tRNA_anti-codon"/>
    <property type="match status" value="1"/>
</dbReference>
<organism evidence="10 11">
    <name type="scientific">Coemansia reversa (strain ATCC 12441 / NRRL 1564)</name>
    <dbReference type="NCBI Taxonomy" id="763665"/>
    <lineage>
        <taxon>Eukaryota</taxon>
        <taxon>Fungi</taxon>
        <taxon>Fungi incertae sedis</taxon>
        <taxon>Zoopagomycota</taxon>
        <taxon>Kickxellomycotina</taxon>
        <taxon>Kickxellomycetes</taxon>
        <taxon>Kickxellales</taxon>
        <taxon>Kickxellaceae</taxon>
        <taxon>Coemansia</taxon>
    </lineage>
</organism>
<dbReference type="Proteomes" id="UP000242474">
    <property type="component" value="Unassembled WGS sequence"/>
</dbReference>
<evidence type="ECO:0000313" key="10">
    <source>
        <dbReference type="EMBL" id="PIA16663.1"/>
    </source>
</evidence>
<keyword evidence="7" id="KW-0539">Nucleus</keyword>
<protein>
    <recommendedName>
        <fullName evidence="3">CST complex subunit STN1</fullName>
    </recommendedName>
    <alternativeName>
        <fullName evidence="8">Suppressor of cdc thirteen homolog</fullName>
    </alternativeName>
</protein>
<comment type="subcellular location">
    <subcellularLocation>
        <location evidence="2">Chromosome</location>
        <location evidence="2">Telomere</location>
    </subcellularLocation>
    <subcellularLocation>
        <location evidence="1">Nucleus</location>
    </subcellularLocation>
</comment>
<dbReference type="InterPro" id="IPR040260">
    <property type="entry name" value="RFA2-like"/>
</dbReference>
<keyword evidence="6" id="KW-0238">DNA-binding</keyword>
<name>A0A2G5BCC9_COERN</name>
<proteinExistence type="predicted"/>
<evidence type="ECO:0000313" key="11">
    <source>
        <dbReference type="Proteomes" id="UP000242474"/>
    </source>
</evidence>
<evidence type="ECO:0000256" key="8">
    <source>
        <dbReference type="ARBA" id="ARBA00030039"/>
    </source>
</evidence>
<dbReference type="Gene3D" id="2.40.50.140">
    <property type="entry name" value="Nucleic acid-binding proteins"/>
    <property type="match status" value="1"/>
</dbReference>